<comment type="caution">
    <text evidence="1">The sequence shown here is derived from an EMBL/GenBank/DDBJ whole genome shotgun (WGS) entry which is preliminary data.</text>
</comment>
<name>A0ABD3BBE0_9LAMI</name>
<protein>
    <submittedName>
        <fullName evidence="1">Uncharacterized protein</fullName>
    </submittedName>
</protein>
<evidence type="ECO:0000313" key="2">
    <source>
        <dbReference type="Proteomes" id="UP001632038"/>
    </source>
</evidence>
<gene>
    <name evidence="1" type="ORF">CASFOL_041675</name>
</gene>
<keyword evidence="2" id="KW-1185">Reference proteome</keyword>
<sequence>MVADLVAMVTPEFQFFRWRDSGRLGYAGFYMLRYDSDFVIHCKPNGLCEIVGALKGAQEEDVKAVGFGGMLRISGISVTKTDLIRWLVERFNGRSQMLTISNRIFIPIWIAEHFFAVVVNLVEQKVQNLDNMMPSKLKINIQKTVKSQMAIFLEEKEHPKGGDIEQYVVEDVRFAWKGCAGANGVVGSS</sequence>
<dbReference type="Proteomes" id="UP001632038">
    <property type="component" value="Unassembled WGS sequence"/>
</dbReference>
<evidence type="ECO:0000313" key="1">
    <source>
        <dbReference type="EMBL" id="KAL3614589.1"/>
    </source>
</evidence>
<accession>A0ABD3BBE0</accession>
<proteinExistence type="predicted"/>
<dbReference type="AlphaFoldDB" id="A0ABD3BBE0"/>
<reference evidence="2" key="1">
    <citation type="journal article" date="2024" name="IScience">
        <title>Strigolactones Initiate the Formation of Haustorium-like Structures in Castilleja.</title>
        <authorList>
            <person name="Buerger M."/>
            <person name="Peterson D."/>
            <person name="Chory J."/>
        </authorList>
    </citation>
    <scope>NUCLEOTIDE SEQUENCE [LARGE SCALE GENOMIC DNA]</scope>
</reference>
<organism evidence="1 2">
    <name type="scientific">Castilleja foliolosa</name>
    <dbReference type="NCBI Taxonomy" id="1961234"/>
    <lineage>
        <taxon>Eukaryota</taxon>
        <taxon>Viridiplantae</taxon>
        <taxon>Streptophyta</taxon>
        <taxon>Embryophyta</taxon>
        <taxon>Tracheophyta</taxon>
        <taxon>Spermatophyta</taxon>
        <taxon>Magnoliopsida</taxon>
        <taxon>eudicotyledons</taxon>
        <taxon>Gunneridae</taxon>
        <taxon>Pentapetalae</taxon>
        <taxon>asterids</taxon>
        <taxon>lamiids</taxon>
        <taxon>Lamiales</taxon>
        <taxon>Orobanchaceae</taxon>
        <taxon>Pedicularideae</taxon>
        <taxon>Castillejinae</taxon>
        <taxon>Castilleja</taxon>
    </lineage>
</organism>
<dbReference type="EMBL" id="JAVIJP010000105">
    <property type="protein sequence ID" value="KAL3614589.1"/>
    <property type="molecule type" value="Genomic_DNA"/>
</dbReference>